<evidence type="ECO:0000313" key="1">
    <source>
        <dbReference type="EMBL" id="AFK34482.1"/>
    </source>
</evidence>
<dbReference type="EMBL" id="BT134687">
    <property type="protein sequence ID" value="AFK34482.1"/>
    <property type="molecule type" value="mRNA"/>
</dbReference>
<name>I3S2J0_MEDTR</name>
<protein>
    <submittedName>
        <fullName evidence="1">Uncharacterized protein</fullName>
    </submittedName>
</protein>
<dbReference type="AlphaFoldDB" id="I3S2J0"/>
<proteinExistence type="evidence at transcript level"/>
<organism evidence="1">
    <name type="scientific">Medicago truncatula</name>
    <name type="common">Barrel medic</name>
    <name type="synonym">Medicago tribuloides</name>
    <dbReference type="NCBI Taxonomy" id="3880"/>
    <lineage>
        <taxon>Eukaryota</taxon>
        <taxon>Viridiplantae</taxon>
        <taxon>Streptophyta</taxon>
        <taxon>Embryophyta</taxon>
        <taxon>Tracheophyta</taxon>
        <taxon>Spermatophyta</taxon>
        <taxon>Magnoliopsida</taxon>
        <taxon>eudicotyledons</taxon>
        <taxon>Gunneridae</taxon>
        <taxon>Pentapetalae</taxon>
        <taxon>rosids</taxon>
        <taxon>fabids</taxon>
        <taxon>Fabales</taxon>
        <taxon>Fabaceae</taxon>
        <taxon>Papilionoideae</taxon>
        <taxon>50 kb inversion clade</taxon>
        <taxon>NPAAA clade</taxon>
        <taxon>Hologalegina</taxon>
        <taxon>IRL clade</taxon>
        <taxon>Trifolieae</taxon>
        <taxon>Medicago</taxon>
    </lineage>
</organism>
<reference evidence="1" key="1">
    <citation type="submission" date="2012-05" db="EMBL/GenBank/DDBJ databases">
        <authorList>
            <person name="Krishnakumar V."/>
            <person name="Cheung F."/>
            <person name="Xiao Y."/>
            <person name="Chan A."/>
            <person name="Moskal W.A."/>
            <person name="Town C.D."/>
        </authorList>
    </citation>
    <scope>NUCLEOTIDE SEQUENCE</scope>
</reference>
<sequence>MASCGEEYEATPQVRFQLFSLVLPSYRFQLKIIVFNPHIIDPSHDV</sequence>
<accession>I3S2J0</accession>